<dbReference type="Gene3D" id="1.10.150.130">
    <property type="match status" value="1"/>
</dbReference>
<keyword evidence="2" id="KW-0233">DNA recombination</keyword>
<dbReference type="EMBL" id="PVZC01000008">
    <property type="protein sequence ID" value="PRX96242.1"/>
    <property type="molecule type" value="Genomic_DNA"/>
</dbReference>
<reference evidence="5 6" key="1">
    <citation type="submission" date="2018-03" db="EMBL/GenBank/DDBJ databases">
        <title>Genomic Encyclopedia of Archaeal and Bacterial Type Strains, Phase II (KMG-II): from individual species to whole genera.</title>
        <authorList>
            <person name="Goeker M."/>
        </authorList>
    </citation>
    <scope>NUCLEOTIDE SEQUENCE [LARGE SCALE GENOMIC DNA]</scope>
    <source>
        <strain evidence="5 6">DSM 45601</strain>
    </source>
</reference>
<dbReference type="PROSITE" id="PS51900">
    <property type="entry name" value="CB"/>
    <property type="match status" value="1"/>
</dbReference>
<dbReference type="InterPro" id="IPR011010">
    <property type="entry name" value="DNA_brk_join_enz"/>
</dbReference>
<evidence type="ECO:0000256" key="3">
    <source>
        <dbReference type="PROSITE-ProRule" id="PRU01248"/>
    </source>
</evidence>
<dbReference type="InterPro" id="IPR050090">
    <property type="entry name" value="Tyrosine_recombinase_XerCD"/>
</dbReference>
<dbReference type="OrthoDB" id="4020134at2"/>
<dbReference type="AlphaFoldDB" id="A0A2T0PXH9"/>
<feature type="domain" description="Core-binding (CB)" evidence="4">
    <location>
        <begin position="42"/>
        <end position="134"/>
    </location>
</feature>
<dbReference type="GO" id="GO:0015074">
    <property type="term" value="P:DNA integration"/>
    <property type="evidence" value="ECO:0007669"/>
    <property type="project" value="InterPro"/>
</dbReference>
<dbReference type="InterPro" id="IPR010998">
    <property type="entry name" value="Integrase_recombinase_N"/>
</dbReference>
<dbReference type="GO" id="GO:0003677">
    <property type="term" value="F:DNA binding"/>
    <property type="evidence" value="ECO:0007669"/>
    <property type="project" value="UniProtKB-UniRule"/>
</dbReference>
<evidence type="ECO:0000259" key="4">
    <source>
        <dbReference type="PROSITE" id="PS51900"/>
    </source>
</evidence>
<dbReference type="RefSeq" id="WP_106251014.1">
    <property type="nucleotide sequence ID" value="NZ_PVZC01000008.1"/>
</dbReference>
<keyword evidence="6" id="KW-1185">Reference proteome</keyword>
<evidence type="ECO:0000313" key="6">
    <source>
        <dbReference type="Proteomes" id="UP000237846"/>
    </source>
</evidence>
<dbReference type="InterPro" id="IPR004107">
    <property type="entry name" value="Integrase_SAM-like_N"/>
</dbReference>
<dbReference type="GO" id="GO:0006310">
    <property type="term" value="P:DNA recombination"/>
    <property type="evidence" value="ECO:0007669"/>
    <property type="project" value="UniProtKB-KW"/>
</dbReference>
<comment type="caution">
    <text evidence="5">The sequence shown here is derived from an EMBL/GenBank/DDBJ whole genome shotgun (WGS) entry which is preliminary data.</text>
</comment>
<organism evidence="5 6">
    <name type="scientific">Allonocardiopsis opalescens</name>
    <dbReference type="NCBI Taxonomy" id="1144618"/>
    <lineage>
        <taxon>Bacteria</taxon>
        <taxon>Bacillati</taxon>
        <taxon>Actinomycetota</taxon>
        <taxon>Actinomycetes</taxon>
        <taxon>Streptosporangiales</taxon>
        <taxon>Allonocardiopsis</taxon>
    </lineage>
</organism>
<protein>
    <submittedName>
        <fullName evidence="5">Site-specific recombinase XerD</fullName>
    </submittedName>
</protein>
<sequence length="482" mass="53953">MYLIFFSSIGWQGWDVGREPLIRSGVPVLIEDDLRFEDDAGPRATVVVNRWLRELPVSGAPSPNTWQAYARALRDWLTFLGERGVAALDSRQRLRAVLSVYAEYRLGGPLAVRLAESSWNLHVTALARFYEWAVEEGHAEAVPFSYAWAKRFMQGEVRTVRRNLAMLKGPKPHTTVKYLESDFAELFVRALEGLLPDGAPDPEFRGHDPGRNAAMARFVLASGLRKQEFTYLLAPEVPPLPSEPTVLPILLPVAGTITKGGKQRTTWVSYEALAAMHRYLELERPLATVGSPWRPDPGVGEPLIVTQADWRGGLINGRRQAWSRLSPAERLRLVDERGGSLLVAVRRDGSPFVDWATVFRRASERIRERFEPRFPHVHPHRLRHTMALATLEGLVAGYYAKAAKLVADTDGNAALALYLTRADPIQVLRDLLGHSSVLTTQVYLSRIDLDRVFREVYQDVGRRAGLAAEVLAEFSGEPVGAW</sequence>
<proteinExistence type="predicted"/>
<dbReference type="Pfam" id="PF02899">
    <property type="entry name" value="Phage_int_SAM_1"/>
    <property type="match status" value="1"/>
</dbReference>
<dbReference type="InterPro" id="IPR044068">
    <property type="entry name" value="CB"/>
</dbReference>
<dbReference type="Proteomes" id="UP000237846">
    <property type="component" value="Unassembled WGS sequence"/>
</dbReference>
<dbReference type="InterPro" id="IPR013762">
    <property type="entry name" value="Integrase-like_cat_sf"/>
</dbReference>
<dbReference type="Gene3D" id="1.10.443.10">
    <property type="entry name" value="Intergrase catalytic core"/>
    <property type="match status" value="1"/>
</dbReference>
<evidence type="ECO:0000256" key="1">
    <source>
        <dbReference type="ARBA" id="ARBA00023125"/>
    </source>
</evidence>
<keyword evidence="1 3" id="KW-0238">DNA-binding</keyword>
<name>A0A2T0PXH9_9ACTN</name>
<dbReference type="PANTHER" id="PTHR30349">
    <property type="entry name" value="PHAGE INTEGRASE-RELATED"/>
    <property type="match status" value="1"/>
</dbReference>
<accession>A0A2T0PXH9</accession>
<dbReference type="PANTHER" id="PTHR30349:SF64">
    <property type="entry name" value="PROPHAGE INTEGRASE INTD-RELATED"/>
    <property type="match status" value="1"/>
</dbReference>
<evidence type="ECO:0000313" key="5">
    <source>
        <dbReference type="EMBL" id="PRX96242.1"/>
    </source>
</evidence>
<gene>
    <name evidence="5" type="ORF">CLV72_108249</name>
</gene>
<dbReference type="SUPFAM" id="SSF56349">
    <property type="entry name" value="DNA breaking-rejoining enzymes"/>
    <property type="match status" value="1"/>
</dbReference>
<evidence type="ECO:0000256" key="2">
    <source>
        <dbReference type="ARBA" id="ARBA00023172"/>
    </source>
</evidence>